<accession>A0ABX7C3Z9</accession>
<protein>
    <submittedName>
        <fullName evidence="1">DUF4160 domain-containing protein</fullName>
    </submittedName>
</protein>
<dbReference type="Pfam" id="PF13711">
    <property type="entry name" value="DUF4160"/>
    <property type="match status" value="1"/>
</dbReference>
<proteinExistence type="predicted"/>
<reference evidence="1 2" key="1">
    <citation type="submission" date="2021-01" db="EMBL/GenBank/DDBJ databases">
        <title>Genome seq and assembly of Devosia sp. LEGU1.</title>
        <authorList>
            <person name="Chhetri G."/>
        </authorList>
    </citation>
    <scope>NUCLEOTIDE SEQUENCE [LARGE SCALE GENOMIC DNA]</scope>
    <source>
        <strain evidence="1 2">LEGU1</strain>
    </source>
</reference>
<dbReference type="Proteomes" id="UP000595857">
    <property type="component" value="Chromosome"/>
</dbReference>
<name>A0ABX7C3Z9_9HYPH</name>
<keyword evidence="2" id="KW-1185">Reference proteome</keyword>
<dbReference type="InterPro" id="IPR025427">
    <property type="entry name" value="DUF4160"/>
</dbReference>
<dbReference type="EMBL" id="CP068046">
    <property type="protein sequence ID" value="QQR38955.1"/>
    <property type="molecule type" value="Genomic_DNA"/>
</dbReference>
<evidence type="ECO:0000313" key="2">
    <source>
        <dbReference type="Proteomes" id="UP000595857"/>
    </source>
</evidence>
<sequence>MPTLLRWKGYRFFFYSADGWEPPHVHVVKDGCEAKIWLRDMSVAVNLGFSARDLNEIIGAARENKDAFLEAWNDYFGA</sequence>
<dbReference type="RefSeq" id="WP_201632211.1">
    <property type="nucleotide sequence ID" value="NZ_CP068046.1"/>
</dbReference>
<organism evidence="1 2">
    <name type="scientific">Devosia rhizoryzae</name>
    <dbReference type="NCBI Taxonomy" id="2774137"/>
    <lineage>
        <taxon>Bacteria</taxon>
        <taxon>Pseudomonadati</taxon>
        <taxon>Pseudomonadota</taxon>
        <taxon>Alphaproteobacteria</taxon>
        <taxon>Hyphomicrobiales</taxon>
        <taxon>Devosiaceae</taxon>
        <taxon>Devosia</taxon>
    </lineage>
</organism>
<evidence type="ECO:0000313" key="1">
    <source>
        <dbReference type="EMBL" id="QQR38955.1"/>
    </source>
</evidence>
<gene>
    <name evidence="1" type="ORF">JI748_14575</name>
</gene>